<keyword evidence="2" id="KW-1185">Reference proteome</keyword>
<gene>
    <name evidence="1" type="ORF">ACCUM_3560</name>
</gene>
<accession>A0A5S4EHC8</accession>
<evidence type="ECO:0000313" key="2">
    <source>
        <dbReference type="Proteomes" id="UP000306324"/>
    </source>
</evidence>
<protein>
    <recommendedName>
        <fullName evidence="3">NERD domain-containing protein</fullName>
    </recommendedName>
</protein>
<evidence type="ECO:0008006" key="3">
    <source>
        <dbReference type="Google" id="ProtNLM"/>
    </source>
</evidence>
<dbReference type="EMBL" id="SWAD01000162">
    <property type="protein sequence ID" value="TMQ74702.1"/>
    <property type="molecule type" value="Genomic_DNA"/>
</dbReference>
<dbReference type="AlphaFoldDB" id="A0A5S4EHC8"/>
<proteinExistence type="predicted"/>
<name>A0A5S4EHC8_9PROT</name>
<organism evidence="1 2">
    <name type="scientific">Candidatus Accumulibacter phosphatis</name>
    <dbReference type="NCBI Taxonomy" id="327160"/>
    <lineage>
        <taxon>Bacteria</taxon>
        <taxon>Pseudomonadati</taxon>
        <taxon>Pseudomonadota</taxon>
        <taxon>Betaproteobacteria</taxon>
        <taxon>Candidatus Accumulibacter</taxon>
    </lineage>
</organism>
<dbReference type="Proteomes" id="UP000306324">
    <property type="component" value="Unassembled WGS sequence"/>
</dbReference>
<comment type="caution">
    <text evidence="1">The sequence shown here is derived from an EMBL/GenBank/DDBJ whole genome shotgun (WGS) entry which is preliminary data.</text>
</comment>
<evidence type="ECO:0000313" key="1">
    <source>
        <dbReference type="EMBL" id="TMQ74702.1"/>
    </source>
</evidence>
<sequence length="623" mass="70747">MFLSPESGRWTALQRLIGQQHRGYKTFVKECRHLWQRYEQRRREADSAYDQLSDLSILDLLVYASISAFKTELPPLFELKPPNALIPHPLFRYTMFTEAVSRLLARRLAHCGKDELDISEERIRHCFRKRMYPLLLARHYDGGQSAAALKRFEGFIDAQIRLDHCRHTEIGNFCFDGNVSEPEPCDPSLEPLACFEPWMRSCLRGQELYPYWQMRSLVGLDESAADNGDTLDLMARDGRLKPATRMLADILMLHDLFGVDDEIDIGNGIKVSLHRACLMLELAKANYEDTLLHPFVEAMRRHGDWAAALVEVIESGMRDGLQQRYPVLFARTSEKLQMFRQFTASEASPCGSDEAAVALLAFFGNDLQSVRDHMHQSGKQLKANFTEQPFLRLGDYVFTLPWVLTTQNNATALVNNLRRVRSNRSAVGKETRRIEERFAGQMQQLGFRTLVGYVPPDGDGEPAGEVDVLASRDGHLFVFEIKSGYLRQTLEAAWHHRTTTLRKAGRQLERKLTGLVDVFPGEGILRESLGLEAAPPAEQVHTWIVDTSIDFDRQRFSGHLKVSMTEVLIVLRDEAGFLVDDESLDTLYPDGFSASRFAEIIEQGVLWRNTPQPASAASSTARN</sequence>
<reference evidence="1 2" key="1">
    <citation type="submission" date="2019-04" db="EMBL/GenBank/DDBJ databases">
        <title>A novel phosphate-accumulating bacterium identified in bioreactor for phosphate removal from wastewater.</title>
        <authorList>
            <person name="Kotlyarov R.Y."/>
            <person name="Beletsky A.V."/>
            <person name="Kallistova A.Y."/>
            <person name="Dorofeev A.G."/>
            <person name="Nikolaev Y.Y."/>
            <person name="Pimenov N.V."/>
            <person name="Ravin N.V."/>
            <person name="Mardanov A.V."/>
        </authorList>
    </citation>
    <scope>NUCLEOTIDE SEQUENCE [LARGE SCALE GENOMIC DNA]</scope>
    <source>
        <strain evidence="1 2">Bin19</strain>
    </source>
</reference>